<dbReference type="SUPFAM" id="SSF54518">
    <property type="entry name" value="Tubby C-terminal domain-like"/>
    <property type="match status" value="1"/>
</dbReference>
<dbReference type="Proteomes" id="UP000018001">
    <property type="component" value="Unassembled WGS sequence"/>
</dbReference>
<dbReference type="HOGENOM" id="CLU_104294_0_0_1"/>
<keyword evidence="3" id="KW-1185">Reference proteome</keyword>
<dbReference type="AlphaFoldDB" id="V5G6X5"/>
<dbReference type="InParanoid" id="V5G6X5"/>
<sequence>MASLQRWPVPVIFEKGHITKEETTLEIRCHDRFFRDAVVYDENGETIFAMEAKEPFTSWSVRRSLKDASGCHVWDLRHYKSKLKAWVMESSDGRELCTIEEKQSTTPFTAATALVPIDKGYVTISMESSDSSGIKTLFQTEGTPVAEMHLTENNDKAFLHRRNLDRTAWKLRVTEGTDIGFILGLAFCRAEISHSWRR</sequence>
<organism evidence="2 3">
    <name type="scientific">Byssochlamys spectabilis (strain No. 5 / NBRC 109023)</name>
    <name type="common">Paecilomyces variotii</name>
    <dbReference type="NCBI Taxonomy" id="1356009"/>
    <lineage>
        <taxon>Eukaryota</taxon>
        <taxon>Fungi</taxon>
        <taxon>Dikarya</taxon>
        <taxon>Ascomycota</taxon>
        <taxon>Pezizomycotina</taxon>
        <taxon>Eurotiomycetes</taxon>
        <taxon>Eurotiomycetidae</taxon>
        <taxon>Eurotiales</taxon>
        <taxon>Thermoascaceae</taxon>
        <taxon>Paecilomyces</taxon>
    </lineage>
</organism>
<protein>
    <recommendedName>
        <fullName evidence="4">Tubby C-terminal-like domain-containing protein</fullName>
    </recommendedName>
</protein>
<dbReference type="eggNOG" id="ENOG502T5AX">
    <property type="taxonomic scope" value="Eukaryota"/>
</dbReference>
<comment type="similarity">
    <text evidence="1">Belongs to the LOR family.</text>
</comment>
<proteinExistence type="inferred from homology"/>
<dbReference type="OrthoDB" id="97518at2759"/>
<evidence type="ECO:0000313" key="3">
    <source>
        <dbReference type="Proteomes" id="UP000018001"/>
    </source>
</evidence>
<dbReference type="InterPro" id="IPR038595">
    <property type="entry name" value="LOR_sf"/>
</dbReference>
<evidence type="ECO:0000313" key="2">
    <source>
        <dbReference type="EMBL" id="GAD97756.1"/>
    </source>
</evidence>
<evidence type="ECO:0008006" key="4">
    <source>
        <dbReference type="Google" id="ProtNLM"/>
    </source>
</evidence>
<dbReference type="EMBL" id="BAUL01000213">
    <property type="protein sequence ID" value="GAD97756.1"/>
    <property type="molecule type" value="Genomic_DNA"/>
</dbReference>
<evidence type="ECO:0000256" key="1">
    <source>
        <dbReference type="ARBA" id="ARBA00005437"/>
    </source>
</evidence>
<dbReference type="Pfam" id="PF04525">
    <property type="entry name" value="LOR"/>
    <property type="match status" value="1"/>
</dbReference>
<name>V5G6X5_BYSSN</name>
<gene>
    <name evidence="2" type="ORF">PVAR5_6436</name>
</gene>
<comment type="caution">
    <text evidence="2">The sequence shown here is derived from an EMBL/GenBank/DDBJ whole genome shotgun (WGS) entry which is preliminary data.</text>
</comment>
<accession>V5G6X5</accession>
<dbReference type="Gene3D" id="2.40.160.200">
    <property type="entry name" value="LURP1-related"/>
    <property type="match status" value="1"/>
</dbReference>
<dbReference type="InterPro" id="IPR025659">
    <property type="entry name" value="Tubby-like_C"/>
</dbReference>
<reference evidence="3" key="1">
    <citation type="journal article" date="2014" name="Genome Announc.">
        <title>Draft genome sequence of the formaldehyde-resistant fungus Byssochlamys spectabilis No. 5 (anamorph Paecilomyces variotii No. 5) (NBRC109023).</title>
        <authorList>
            <person name="Oka T."/>
            <person name="Ekino K."/>
            <person name="Fukuda K."/>
            <person name="Nomura Y."/>
        </authorList>
    </citation>
    <scope>NUCLEOTIDE SEQUENCE [LARGE SCALE GENOMIC DNA]</scope>
    <source>
        <strain evidence="3">No. 5 / NBRC 109023</strain>
    </source>
</reference>
<dbReference type="InterPro" id="IPR007612">
    <property type="entry name" value="LOR"/>
</dbReference>